<reference evidence="2 3" key="1">
    <citation type="submission" date="2018-06" db="EMBL/GenBank/DDBJ databases">
        <title>Comparative genomics reveals the genomic features of Rhizophagus irregularis, R. cerebriforme, R. diaphanum and Gigaspora rosea, and their symbiotic lifestyle signature.</title>
        <authorList>
            <person name="Morin E."/>
            <person name="San Clemente H."/>
            <person name="Chen E.C.H."/>
            <person name="De La Providencia I."/>
            <person name="Hainaut M."/>
            <person name="Kuo A."/>
            <person name="Kohler A."/>
            <person name="Murat C."/>
            <person name="Tang N."/>
            <person name="Roy S."/>
            <person name="Loubradou J."/>
            <person name="Henrissat B."/>
            <person name="Grigoriev I.V."/>
            <person name="Corradi N."/>
            <person name="Roux C."/>
            <person name="Martin F.M."/>
        </authorList>
    </citation>
    <scope>NUCLEOTIDE SEQUENCE [LARGE SCALE GENOMIC DNA]</scope>
    <source>
        <strain evidence="2 3">DAOM 227022</strain>
    </source>
</reference>
<evidence type="ECO:0000313" key="3">
    <source>
        <dbReference type="Proteomes" id="UP000265703"/>
    </source>
</evidence>
<name>A0A397T3G0_9GLOM</name>
<evidence type="ECO:0000256" key="1">
    <source>
        <dbReference type="SAM" id="Coils"/>
    </source>
</evidence>
<proteinExistence type="predicted"/>
<accession>A0A397T3G0</accession>
<organism evidence="2 3">
    <name type="scientific">Glomus cerebriforme</name>
    <dbReference type="NCBI Taxonomy" id="658196"/>
    <lineage>
        <taxon>Eukaryota</taxon>
        <taxon>Fungi</taxon>
        <taxon>Fungi incertae sedis</taxon>
        <taxon>Mucoromycota</taxon>
        <taxon>Glomeromycotina</taxon>
        <taxon>Glomeromycetes</taxon>
        <taxon>Glomerales</taxon>
        <taxon>Glomeraceae</taxon>
        <taxon>Glomus</taxon>
    </lineage>
</organism>
<feature type="coiled-coil region" evidence="1">
    <location>
        <begin position="285"/>
        <end position="326"/>
    </location>
</feature>
<sequence length="327" mass="37785">MSITTDNISDLESRARAILVPHIPVHPNNFHLRQIYPNSAERRSMQSQNTIVYFPENPDEDWNHIFSETNTPASTFTYVTEKKNAPTQAEAVRKFKIHELINFLSKEEDLELDEDDLRLLKKKSKYGIDSNDIKKIPPFVPEPMKINDDDKELEQCITEIKRGMGIIGSATGSTDAVRCEYIFAILYASIYIARRITKKGITLDPQFEIDGNEATDRVDYAIKKVIDTVNEELIAITEGNKRMDILENDEELHRGVKKVMEVIADLLKDRRPILNNYYLVNRQHFTELEAKYAKIKAEKAELEARNAKLIKQMMEKNNRRDAENAEL</sequence>
<dbReference type="OrthoDB" id="10667130at2759"/>
<gene>
    <name evidence="2" type="ORF">C1645_820367</name>
</gene>
<evidence type="ECO:0000313" key="2">
    <source>
        <dbReference type="EMBL" id="RIA92693.1"/>
    </source>
</evidence>
<keyword evidence="1" id="KW-0175">Coiled coil</keyword>
<dbReference type="EMBL" id="QKYT01000120">
    <property type="protein sequence ID" value="RIA92693.1"/>
    <property type="molecule type" value="Genomic_DNA"/>
</dbReference>
<keyword evidence="3" id="KW-1185">Reference proteome</keyword>
<protein>
    <submittedName>
        <fullName evidence="2">Uncharacterized protein</fullName>
    </submittedName>
</protein>
<comment type="caution">
    <text evidence="2">The sequence shown here is derived from an EMBL/GenBank/DDBJ whole genome shotgun (WGS) entry which is preliminary data.</text>
</comment>
<dbReference type="Proteomes" id="UP000265703">
    <property type="component" value="Unassembled WGS sequence"/>
</dbReference>
<dbReference type="AlphaFoldDB" id="A0A397T3G0"/>